<dbReference type="NCBIfam" id="TIGR01509">
    <property type="entry name" value="HAD-SF-IA-v3"/>
    <property type="match status" value="1"/>
</dbReference>
<keyword evidence="2" id="KW-1185">Reference proteome</keyword>
<dbReference type="InterPro" id="IPR006439">
    <property type="entry name" value="HAD-SF_hydro_IA"/>
</dbReference>
<protein>
    <recommendedName>
        <fullName evidence="3">Pyrimidine 5'-nucleotidase</fullName>
    </recommendedName>
</protein>
<dbReference type="NCBIfam" id="TIGR01993">
    <property type="entry name" value="Pyr-5-nucltdase"/>
    <property type="match status" value="1"/>
</dbReference>
<dbReference type="PANTHER" id="PTHR47438">
    <property type="entry name" value="PHOSPHATE METABOLISM PROTEIN 8-RELATED"/>
    <property type="match status" value="1"/>
</dbReference>
<dbReference type="OMA" id="CVGAQKA"/>
<gene>
    <name evidence="1" type="ORF">Kpol_1050p27</name>
</gene>
<proteinExistence type="predicted"/>
<dbReference type="InterPro" id="IPR052791">
    <property type="entry name" value="SSM1_domain"/>
</dbReference>
<dbReference type="GO" id="GO:0006206">
    <property type="term" value="P:pyrimidine nucleobase metabolic process"/>
    <property type="evidence" value="ECO:0007669"/>
    <property type="project" value="TreeGrafter"/>
</dbReference>
<dbReference type="HOGENOM" id="CLU_059493_0_1_1"/>
<evidence type="ECO:0000313" key="2">
    <source>
        <dbReference type="Proteomes" id="UP000000267"/>
    </source>
</evidence>
<dbReference type="SFLD" id="SFLDG01129">
    <property type="entry name" value="C1.5:_HAD__Beta-PGM__Phosphata"/>
    <property type="match status" value="1"/>
</dbReference>
<dbReference type="OrthoDB" id="1065058at2759"/>
<dbReference type="STRING" id="436907.A7TES4"/>
<dbReference type="InterPro" id="IPR023214">
    <property type="entry name" value="HAD_sf"/>
</dbReference>
<dbReference type="Pfam" id="PF00702">
    <property type="entry name" value="Hydrolase"/>
    <property type="match status" value="1"/>
</dbReference>
<dbReference type="RefSeq" id="XP_001647028.1">
    <property type="nucleotide sequence ID" value="XM_001646978.1"/>
</dbReference>
<dbReference type="GO" id="GO:0009166">
    <property type="term" value="P:nucleotide catabolic process"/>
    <property type="evidence" value="ECO:0007669"/>
    <property type="project" value="TreeGrafter"/>
</dbReference>
<name>A7TES4_VANPO</name>
<dbReference type="GeneID" id="5547501"/>
<dbReference type="Gene3D" id="1.10.150.450">
    <property type="match status" value="1"/>
</dbReference>
<reference evidence="1 2" key="1">
    <citation type="journal article" date="2007" name="Proc. Natl. Acad. Sci. U.S.A.">
        <title>Independent sorting-out of thousands of duplicated gene pairs in two yeast species descended from a whole-genome duplication.</title>
        <authorList>
            <person name="Scannell D.R."/>
            <person name="Frank A.C."/>
            <person name="Conant G.C."/>
            <person name="Byrne K.P."/>
            <person name="Woolfit M."/>
            <person name="Wolfe K.H."/>
        </authorList>
    </citation>
    <scope>NUCLEOTIDE SEQUENCE [LARGE SCALE GENOMIC DNA]</scope>
    <source>
        <strain evidence="2">ATCC 22028 / DSM 70294 / BCRC 21397 / CBS 2163 / NBRC 10782 / NRRL Y-8283 / UCD 57-17</strain>
    </source>
</reference>
<dbReference type="EMBL" id="DS480381">
    <property type="protein sequence ID" value="EDO19170.1"/>
    <property type="molecule type" value="Genomic_DNA"/>
</dbReference>
<evidence type="ECO:0008006" key="3">
    <source>
        <dbReference type="Google" id="ProtNLM"/>
    </source>
</evidence>
<dbReference type="Gene3D" id="3.40.50.1000">
    <property type="entry name" value="HAD superfamily/HAD-like"/>
    <property type="match status" value="1"/>
</dbReference>
<dbReference type="FunCoup" id="A7TES4">
    <property type="interactions" value="479"/>
</dbReference>
<dbReference type="SFLD" id="SFLDG01132">
    <property type="entry name" value="C1.5.3:_5'-Nucleotidase_Like"/>
    <property type="match status" value="1"/>
</dbReference>
<dbReference type="InParanoid" id="A7TES4"/>
<dbReference type="SFLD" id="SFLDS00003">
    <property type="entry name" value="Haloacid_Dehalogenase"/>
    <property type="match status" value="1"/>
</dbReference>
<dbReference type="SUPFAM" id="SSF56784">
    <property type="entry name" value="HAD-like"/>
    <property type="match status" value="1"/>
</dbReference>
<dbReference type="InterPro" id="IPR036412">
    <property type="entry name" value="HAD-like_sf"/>
</dbReference>
<dbReference type="AlphaFoldDB" id="A7TES4"/>
<dbReference type="PANTHER" id="PTHR47438:SF1">
    <property type="entry name" value="PHOSPHATE METABOLISM PROTEIN 8-RELATED"/>
    <property type="match status" value="1"/>
</dbReference>
<dbReference type="PhylomeDB" id="A7TES4"/>
<dbReference type="KEGG" id="vpo:Kpol_1050p27"/>
<dbReference type="GO" id="GO:0008252">
    <property type="term" value="F:nucleotidase activity"/>
    <property type="evidence" value="ECO:0007669"/>
    <property type="project" value="TreeGrafter"/>
</dbReference>
<dbReference type="Proteomes" id="UP000000267">
    <property type="component" value="Unassembled WGS sequence"/>
</dbReference>
<dbReference type="eggNOG" id="KOG3109">
    <property type="taxonomic scope" value="Eukaryota"/>
</dbReference>
<dbReference type="InterPro" id="IPR010237">
    <property type="entry name" value="Pyr-5-nucltdase"/>
</dbReference>
<evidence type="ECO:0000313" key="1">
    <source>
        <dbReference type="EMBL" id="EDO19170.1"/>
    </source>
</evidence>
<organism evidence="2">
    <name type="scientific">Vanderwaltozyma polyspora (strain ATCC 22028 / DSM 70294 / BCRC 21397 / CBS 2163 / NBRC 10782 / NRRL Y-8283 / UCD 57-17)</name>
    <name type="common">Kluyveromyces polysporus</name>
    <dbReference type="NCBI Taxonomy" id="436907"/>
    <lineage>
        <taxon>Eukaryota</taxon>
        <taxon>Fungi</taxon>
        <taxon>Dikarya</taxon>
        <taxon>Ascomycota</taxon>
        <taxon>Saccharomycotina</taxon>
        <taxon>Saccharomycetes</taxon>
        <taxon>Saccharomycetales</taxon>
        <taxon>Saccharomycetaceae</taxon>
        <taxon>Vanderwaltozyma</taxon>
    </lineage>
</organism>
<sequence length="314" mass="36080">MKYIPRLTFRKFIHTQINSHTHIHPNINYKLNLYNMQGIHKSDYNLNFKHLVHKQLELNEAHLDSLNYKGSQVTFDVDPVKLPKPDPNLKVFFFDIDNTLYAQSTRIQDLMVRAILNYLENYLGLDPDQAQYINKTYYREYGLLIKGLALHNGVNALEYNSMVDDSLPLQRVLKPDLKLRDVLEKLKSSGKFDKLWLFTNAYKNHALRCIRILGIADLFDGITYCDYNQSPDNFICKPDPRAFEKARLQSGLGSYSNGYFIDDSGSNVSVGLELGMRVIQVVEDQEDEILGPTPKGAIVVKKVTELDSSIPDLF</sequence>
<accession>A7TES4</accession>